<dbReference type="EC" id="2.4.1.17" evidence="2"/>
<keyword evidence="7" id="KW-1185">Reference proteome</keyword>
<organism evidence="7 8">
    <name type="scientific">Globodera rostochiensis</name>
    <name type="common">Golden nematode worm</name>
    <name type="synonym">Heterodera rostochiensis</name>
    <dbReference type="NCBI Taxonomy" id="31243"/>
    <lineage>
        <taxon>Eukaryota</taxon>
        <taxon>Metazoa</taxon>
        <taxon>Ecdysozoa</taxon>
        <taxon>Nematoda</taxon>
        <taxon>Chromadorea</taxon>
        <taxon>Rhabditida</taxon>
        <taxon>Tylenchina</taxon>
        <taxon>Tylenchomorpha</taxon>
        <taxon>Tylenchoidea</taxon>
        <taxon>Heteroderidae</taxon>
        <taxon>Heteroderinae</taxon>
        <taxon>Globodera</taxon>
    </lineage>
</organism>
<sequence length="759" mass="84794">MAQQSNKVTGPRCFSCASSALKSQWQVTGFPRIPNVTAVGEKAFLFQDANCGDKPEYKDDIFVTPVSSCPGGICIEMLLVADGIYSVLRGCVSDFFDYPPSSGEEGCTMGLSTESALITTSMKGEQVQNVRVGVNLCSAKEGSQCNSVLSPSIEYAQGKQHMDASASTGDAWPYSCRKSTSMVECVQCSRYDWDGDCHWNIREYCIGAWCTKTIGYVNGRWLEQRGCAPINPLNSQVCTKIETESALTELSGQDVKIRMNTEQCFCRQNRCNSAFTLQMVPVAQLLLLIVALCKISLMILIPHFGFGLSLAELLAQDGHQVHILAPIRDENDKLSDEIKKEGLTIQYFKKTTDTMELEIIGDMELMNKLKAEKFDVGIVEAFMSIEYTLAILHFLEIPETIATHSQPMSNVQLYLLGVMSKMKSGNFLASVGQPTLRIKNDEERRKAIGTRIGDHRANQLEKRGPEIWEHCVNQTLKIIRQYITQDTLYQKLADEKFGGKIFPGWAELFKRTRFFLVNSQPEVDFGKFENVKGIEKVKFIGGFDLKKVPSPKLNLPVGLEAMSKKGVVLISLGTNVNTTKPEFSYIIEAIKGAVQKFPNFFFIWKVTDGHPMDTLVNLGNVMPTFWVKQKEILAHPKTMAFLSHCGMNSVLESTYYGVPMVCVPFFGDQYYNSESLARQNIGLVVDREQKDTVEQELTVALAKALGQKEMLETVQNFSDSEDQIDLGKVKAGQNADPRKWRLVLENGRVGEQSRTADVW</sequence>
<dbReference type="Proteomes" id="UP000887572">
    <property type="component" value="Unplaced"/>
</dbReference>
<evidence type="ECO:0000256" key="3">
    <source>
        <dbReference type="ARBA" id="ARBA00022676"/>
    </source>
</evidence>
<comment type="similarity">
    <text evidence="1">Belongs to the UDP-glycosyltransferase family.</text>
</comment>
<keyword evidence="4" id="KW-0808">Transferase</keyword>
<dbReference type="Pfam" id="PF00201">
    <property type="entry name" value="UDPGT"/>
    <property type="match status" value="1"/>
</dbReference>
<dbReference type="AlphaFoldDB" id="A0A914IBU7"/>
<evidence type="ECO:0000256" key="6">
    <source>
        <dbReference type="SAM" id="Phobius"/>
    </source>
</evidence>
<keyword evidence="6" id="KW-0472">Membrane</keyword>
<dbReference type="PANTHER" id="PTHR48043:SF18">
    <property type="entry name" value="GLUCURONOSYLTRANSFERASE"/>
    <property type="match status" value="1"/>
</dbReference>
<dbReference type="PANTHER" id="PTHR48043">
    <property type="entry name" value="EG:EG0003.4 PROTEIN-RELATED"/>
    <property type="match status" value="1"/>
</dbReference>
<name>A0A914IBU7_GLORO</name>
<accession>A0A914IBU7</accession>
<evidence type="ECO:0000256" key="1">
    <source>
        <dbReference type="ARBA" id="ARBA00009995"/>
    </source>
</evidence>
<dbReference type="SUPFAM" id="SSF53756">
    <property type="entry name" value="UDP-Glycosyltransferase/glycogen phosphorylase"/>
    <property type="match status" value="1"/>
</dbReference>
<protein>
    <recommendedName>
        <fullName evidence="2">glucuronosyltransferase</fullName>
        <ecNumber evidence="2">2.4.1.17</ecNumber>
    </recommendedName>
</protein>
<evidence type="ECO:0000313" key="7">
    <source>
        <dbReference type="Proteomes" id="UP000887572"/>
    </source>
</evidence>
<comment type="catalytic activity">
    <reaction evidence="5">
        <text>glucuronate acceptor + UDP-alpha-D-glucuronate = acceptor beta-D-glucuronoside + UDP + H(+)</text>
        <dbReference type="Rhea" id="RHEA:21032"/>
        <dbReference type="ChEBI" id="CHEBI:15378"/>
        <dbReference type="ChEBI" id="CHEBI:58052"/>
        <dbReference type="ChEBI" id="CHEBI:58223"/>
        <dbReference type="ChEBI" id="CHEBI:132367"/>
        <dbReference type="ChEBI" id="CHEBI:132368"/>
        <dbReference type="EC" id="2.4.1.17"/>
    </reaction>
</comment>
<evidence type="ECO:0000313" key="8">
    <source>
        <dbReference type="WBParaSite" id="Gr19_v10_g9398.t2"/>
    </source>
</evidence>
<evidence type="ECO:0000256" key="2">
    <source>
        <dbReference type="ARBA" id="ARBA00012544"/>
    </source>
</evidence>
<dbReference type="Gene3D" id="3.40.50.2000">
    <property type="entry name" value="Glycogen Phosphorylase B"/>
    <property type="match status" value="1"/>
</dbReference>
<keyword evidence="6" id="KW-0812">Transmembrane</keyword>
<evidence type="ECO:0000256" key="5">
    <source>
        <dbReference type="ARBA" id="ARBA00047475"/>
    </source>
</evidence>
<proteinExistence type="inferred from homology"/>
<dbReference type="WBParaSite" id="Gr19_v10_g9398.t2">
    <property type="protein sequence ID" value="Gr19_v10_g9398.t2"/>
    <property type="gene ID" value="Gr19_v10_g9398"/>
</dbReference>
<dbReference type="CDD" id="cd03784">
    <property type="entry name" value="GT1_Gtf-like"/>
    <property type="match status" value="1"/>
</dbReference>
<keyword evidence="3" id="KW-0328">Glycosyltransferase</keyword>
<feature type="transmembrane region" description="Helical" evidence="6">
    <location>
        <begin position="285"/>
        <end position="306"/>
    </location>
</feature>
<dbReference type="InterPro" id="IPR002213">
    <property type="entry name" value="UDP_glucos_trans"/>
</dbReference>
<dbReference type="InterPro" id="IPR050271">
    <property type="entry name" value="UDP-glycosyltransferase"/>
</dbReference>
<reference evidence="8" key="1">
    <citation type="submission" date="2022-11" db="UniProtKB">
        <authorList>
            <consortium name="WormBaseParasite"/>
        </authorList>
    </citation>
    <scope>IDENTIFICATION</scope>
</reference>
<dbReference type="GO" id="GO:0015020">
    <property type="term" value="F:glucuronosyltransferase activity"/>
    <property type="evidence" value="ECO:0007669"/>
    <property type="project" value="UniProtKB-EC"/>
</dbReference>
<evidence type="ECO:0000256" key="4">
    <source>
        <dbReference type="ARBA" id="ARBA00022679"/>
    </source>
</evidence>
<keyword evidence="6" id="KW-1133">Transmembrane helix</keyword>